<evidence type="ECO:0000313" key="3">
    <source>
        <dbReference type="Proteomes" id="UP000003704"/>
    </source>
</evidence>
<proteinExistence type="predicted"/>
<dbReference type="InterPro" id="IPR000792">
    <property type="entry name" value="Tscrpt_reg_LuxR_C"/>
</dbReference>
<dbReference type="InterPro" id="IPR036388">
    <property type="entry name" value="WH-like_DNA-bd_sf"/>
</dbReference>
<dbReference type="OrthoDB" id="5497412at2"/>
<dbReference type="GO" id="GO:0006355">
    <property type="term" value="P:regulation of DNA-templated transcription"/>
    <property type="evidence" value="ECO:0007669"/>
    <property type="project" value="InterPro"/>
</dbReference>
<dbReference type="RefSeq" id="WP_007186699.1">
    <property type="nucleotide sequence ID" value="NZ_AKGD01000003.1"/>
</dbReference>
<evidence type="ECO:0000313" key="2">
    <source>
        <dbReference type="EMBL" id="EIT68569.1"/>
    </source>
</evidence>
<dbReference type="GO" id="GO:0003677">
    <property type="term" value="F:DNA binding"/>
    <property type="evidence" value="ECO:0007669"/>
    <property type="project" value="InterPro"/>
</dbReference>
<organism evidence="2 3">
    <name type="scientific">Hydrocarboniphaga effusa AP103</name>
    <dbReference type="NCBI Taxonomy" id="1172194"/>
    <lineage>
        <taxon>Bacteria</taxon>
        <taxon>Pseudomonadati</taxon>
        <taxon>Pseudomonadota</taxon>
        <taxon>Gammaproteobacteria</taxon>
        <taxon>Nevskiales</taxon>
        <taxon>Nevskiaceae</taxon>
        <taxon>Hydrocarboniphaga</taxon>
    </lineage>
</organism>
<dbReference type="SUPFAM" id="SSF46894">
    <property type="entry name" value="C-terminal effector domain of the bipartite response regulators"/>
    <property type="match status" value="1"/>
</dbReference>
<dbReference type="Proteomes" id="UP000003704">
    <property type="component" value="Unassembled WGS sequence"/>
</dbReference>
<dbReference type="STRING" id="1172194.WQQ_37640"/>
<sequence>MADAFQTAALDGQGWYGALEGLAEATGSQTGELIGLGSDAAVPFNLMTNIDPDFLTAFAADGGGDPRINPYVRAGVSAPVLQVLADPDFMSAEDYRRNAWYHEFLLPWNVPHICLTTLERRDATVIGLAVGRSRANGPISDEQRAVFTTLAPHVRVAVRTQMALENQGARLLSRAFEGLSMIAFVCDGRGRVQAMTPAAEDLVGANGPLHLRRGQLEAAGKDDAAALSKAIDAAALGIAVPGAPAASTVVLRGKASPQALVLEVVRLPGLAHEFTFTPRVLVVGRMQQASRTQRMQTLAQAVYGLTSAEAEVAVRIAAGQSPEEIAAVRTVAVGTIRAQLKTAMSKCGVRRQAELVSRLAQL</sequence>
<gene>
    <name evidence="2" type="ORF">WQQ_37640</name>
</gene>
<keyword evidence="3" id="KW-1185">Reference proteome</keyword>
<dbReference type="SMART" id="SM00421">
    <property type="entry name" value="HTH_LUXR"/>
    <property type="match status" value="1"/>
</dbReference>
<reference evidence="2 3" key="1">
    <citation type="journal article" date="2012" name="J. Bacteriol.">
        <title>Genome Sequence of n-Alkane-Degrading Hydrocarboniphaga effusa Strain AP103T (ATCC BAA-332T).</title>
        <authorList>
            <person name="Chang H.K."/>
            <person name="Zylstra G.J."/>
            <person name="Chae J.C."/>
        </authorList>
    </citation>
    <scope>NUCLEOTIDE SEQUENCE [LARGE SCALE GENOMIC DNA]</scope>
    <source>
        <strain evidence="2 3">AP103</strain>
    </source>
</reference>
<dbReference type="EMBL" id="AKGD01000003">
    <property type="protein sequence ID" value="EIT68569.1"/>
    <property type="molecule type" value="Genomic_DNA"/>
</dbReference>
<feature type="domain" description="HTH luxR-type" evidence="1">
    <location>
        <begin position="302"/>
        <end position="359"/>
    </location>
</feature>
<evidence type="ECO:0000259" key="1">
    <source>
        <dbReference type="SMART" id="SM00421"/>
    </source>
</evidence>
<name>I7Z9R3_9GAMM</name>
<dbReference type="InterPro" id="IPR016032">
    <property type="entry name" value="Sig_transdc_resp-reg_C-effctor"/>
</dbReference>
<comment type="caution">
    <text evidence="2">The sequence shown here is derived from an EMBL/GenBank/DDBJ whole genome shotgun (WGS) entry which is preliminary data.</text>
</comment>
<dbReference type="AlphaFoldDB" id="I7Z9R3"/>
<dbReference type="Gene3D" id="1.10.10.10">
    <property type="entry name" value="Winged helix-like DNA-binding domain superfamily/Winged helix DNA-binding domain"/>
    <property type="match status" value="1"/>
</dbReference>
<protein>
    <recommendedName>
        <fullName evidence="1">HTH luxR-type domain-containing protein</fullName>
    </recommendedName>
</protein>
<accession>I7Z9R3</accession>